<evidence type="ECO:0000256" key="5">
    <source>
        <dbReference type="ARBA" id="ARBA00023157"/>
    </source>
</evidence>
<evidence type="ECO:0000313" key="11">
    <source>
        <dbReference type="EMBL" id="KAL3872867.1"/>
    </source>
</evidence>
<dbReference type="AlphaFoldDB" id="A0ABD3WG06"/>
<evidence type="ECO:0000256" key="1">
    <source>
        <dbReference type="ARBA" id="ARBA00004613"/>
    </source>
</evidence>
<gene>
    <name evidence="11" type="ORF">ACJMK2_036052</name>
</gene>
<keyword evidence="5" id="KW-1015">Disulfide bond</keyword>
<comment type="subcellular location">
    <subcellularLocation>
        <location evidence="1">Secreted</location>
    </subcellularLocation>
</comment>
<keyword evidence="6" id="KW-0325">Glycoprotein</keyword>
<dbReference type="Pfam" id="PF03024">
    <property type="entry name" value="Folate_rec"/>
    <property type="match status" value="1"/>
</dbReference>
<evidence type="ECO:0000256" key="4">
    <source>
        <dbReference type="ARBA" id="ARBA00022729"/>
    </source>
</evidence>
<keyword evidence="4 8" id="KW-0732">Signal</keyword>
<dbReference type="InterPro" id="IPR018143">
    <property type="entry name" value="Folate_rcpt-like"/>
</dbReference>
<evidence type="ECO:0000256" key="8">
    <source>
        <dbReference type="SAM" id="SignalP"/>
    </source>
</evidence>
<proteinExistence type="inferred from homology"/>
<feature type="domain" description="Folate receptor-like" evidence="9">
    <location>
        <begin position="35"/>
        <end position="190"/>
    </location>
</feature>
<evidence type="ECO:0000259" key="9">
    <source>
        <dbReference type="Pfam" id="PF03024"/>
    </source>
</evidence>
<evidence type="ECO:0000256" key="2">
    <source>
        <dbReference type="ARBA" id="ARBA00010658"/>
    </source>
</evidence>
<evidence type="ECO:0000259" key="10">
    <source>
        <dbReference type="Pfam" id="PF07995"/>
    </source>
</evidence>
<sequence length="715" mass="80517">MLQDGIIMISFLWLLLNVVYISSHPQCLDFKPPFTPEANLTFCGQYSKFGCCTSDQDTTIRRQYERLRAQIPASLWLSCGNYAKELLCQKCSPYAAHIYDTEARPLEQPRSFPGLCSSYCTSFYQKCNEIIKYLSDEKNLQAAVSKGVASFCNYIALPDVDYCYPELLTKDILNDRISVQQVNSEGCLCLEKFANKLRNPVFARHANDGTQRIFIGEQLGVVHIYYPNGSKNLEPFLDVQPKIYSTKSKGDERGFFSIAFHPNFKNNGKFYAYYSTGSSVSTIENDYHGQIEIDHKIRISEFKVLPSNKDKADPLSEKPLIEVEEPFWNHNGGELLFGIDGYLYIFIGDGGNAGDPYGFAQDMSTKLGKVLRIDVDGSHPKKPYGIPPDNPFLNVHEEIYAYGVRNIWRCGMDRGDPNNAGEGRGRIFCGDVGQSKYEEIDFLKKGANYGWNAFEGNSCFKQELCTEMVNAERPLFAYNHTVGKSVTGGHFYRGCSNPNLNGFYIYGDFMNGRLFRLLENKQTGQWENKEINMCKSDMCVPPLVNTYAPNIISFGEDEDGEIYMLTTNFPSTSHDGGAVYRFIDPARRGNPAICKAARNPGTSYTSSPIIDVPSPSTKVPDLGISHQLNSIPSRSDTISNSQSIHLWNAGSSSSNSDNTYSPSQTGNGKNSRSYHNYLHQRSRLHRLQIQGIRIRLCSSHLPFSCRITQKMYGYQ</sequence>
<feature type="region of interest" description="Disordered" evidence="7">
    <location>
        <begin position="649"/>
        <end position="673"/>
    </location>
</feature>
<dbReference type="PANTHER" id="PTHR19328">
    <property type="entry name" value="HEDGEHOG-INTERACTING PROTEIN"/>
    <property type="match status" value="1"/>
</dbReference>
<feature type="compositionally biased region" description="Low complexity" evidence="7">
    <location>
        <begin position="649"/>
        <end position="663"/>
    </location>
</feature>
<evidence type="ECO:0000256" key="3">
    <source>
        <dbReference type="ARBA" id="ARBA00022525"/>
    </source>
</evidence>
<keyword evidence="12" id="KW-1185">Reference proteome</keyword>
<dbReference type="Proteomes" id="UP001634394">
    <property type="component" value="Unassembled WGS sequence"/>
</dbReference>
<evidence type="ECO:0008006" key="13">
    <source>
        <dbReference type="Google" id="ProtNLM"/>
    </source>
</evidence>
<dbReference type="Pfam" id="PF07995">
    <property type="entry name" value="GSDH"/>
    <property type="match status" value="1"/>
</dbReference>
<dbReference type="GO" id="GO:0005576">
    <property type="term" value="C:extracellular region"/>
    <property type="evidence" value="ECO:0007669"/>
    <property type="project" value="UniProtKB-SubCell"/>
</dbReference>
<name>A0ABD3WG06_SINWO</name>
<accession>A0ABD3WG06</accession>
<dbReference type="PANTHER" id="PTHR19328:SF75">
    <property type="entry name" value="ALDOSE SUGAR DEHYDROGENASE YLII"/>
    <property type="match status" value="1"/>
</dbReference>
<dbReference type="Gene3D" id="2.120.10.30">
    <property type="entry name" value="TolB, C-terminal domain"/>
    <property type="match status" value="1"/>
</dbReference>
<dbReference type="SUPFAM" id="SSF50952">
    <property type="entry name" value="Soluble quinoprotein glucose dehydrogenase"/>
    <property type="match status" value="1"/>
</dbReference>
<feature type="chain" id="PRO_5044796814" description="HHIP-like protein 2" evidence="8">
    <location>
        <begin position="24"/>
        <end position="715"/>
    </location>
</feature>
<dbReference type="InterPro" id="IPR011041">
    <property type="entry name" value="Quinoprot_gluc/sorb_DH_b-prop"/>
</dbReference>
<evidence type="ECO:0000313" key="12">
    <source>
        <dbReference type="Proteomes" id="UP001634394"/>
    </source>
</evidence>
<organism evidence="11 12">
    <name type="scientific">Sinanodonta woodiana</name>
    <name type="common">Chinese pond mussel</name>
    <name type="synonym">Anodonta woodiana</name>
    <dbReference type="NCBI Taxonomy" id="1069815"/>
    <lineage>
        <taxon>Eukaryota</taxon>
        <taxon>Metazoa</taxon>
        <taxon>Spiralia</taxon>
        <taxon>Lophotrochozoa</taxon>
        <taxon>Mollusca</taxon>
        <taxon>Bivalvia</taxon>
        <taxon>Autobranchia</taxon>
        <taxon>Heteroconchia</taxon>
        <taxon>Palaeoheterodonta</taxon>
        <taxon>Unionida</taxon>
        <taxon>Unionoidea</taxon>
        <taxon>Unionidae</taxon>
        <taxon>Unioninae</taxon>
        <taxon>Sinanodonta</taxon>
    </lineage>
</organism>
<protein>
    <recommendedName>
        <fullName evidence="13">HHIP-like protein 2</fullName>
    </recommendedName>
</protein>
<comment type="caution">
    <text evidence="11">The sequence shown here is derived from an EMBL/GenBank/DDBJ whole genome shotgun (WGS) entry which is preliminary data.</text>
</comment>
<evidence type="ECO:0000256" key="6">
    <source>
        <dbReference type="ARBA" id="ARBA00023180"/>
    </source>
</evidence>
<feature type="signal peptide" evidence="8">
    <location>
        <begin position="1"/>
        <end position="23"/>
    </location>
</feature>
<dbReference type="InterPro" id="IPR011042">
    <property type="entry name" value="6-blade_b-propeller_TolB-like"/>
</dbReference>
<keyword evidence="3" id="KW-0964">Secreted</keyword>
<dbReference type="EMBL" id="JBJQND010000006">
    <property type="protein sequence ID" value="KAL3872867.1"/>
    <property type="molecule type" value="Genomic_DNA"/>
</dbReference>
<dbReference type="InterPro" id="IPR012938">
    <property type="entry name" value="Glc/Sorbosone_DH"/>
</dbReference>
<feature type="domain" description="Glucose/Sorbosone dehydrogenase" evidence="10">
    <location>
        <begin position="204"/>
        <end position="522"/>
    </location>
</feature>
<feature type="compositionally biased region" description="Polar residues" evidence="7">
    <location>
        <begin position="664"/>
        <end position="673"/>
    </location>
</feature>
<reference evidence="11 12" key="1">
    <citation type="submission" date="2024-11" db="EMBL/GenBank/DDBJ databases">
        <title>Chromosome-level genome assembly of the freshwater bivalve Anodonta woodiana.</title>
        <authorList>
            <person name="Chen X."/>
        </authorList>
    </citation>
    <scope>NUCLEOTIDE SEQUENCE [LARGE SCALE GENOMIC DNA]</scope>
    <source>
        <strain evidence="11">MN2024</strain>
        <tissue evidence="11">Gills</tissue>
    </source>
</reference>
<evidence type="ECO:0000256" key="7">
    <source>
        <dbReference type="SAM" id="MobiDB-lite"/>
    </source>
</evidence>
<comment type="similarity">
    <text evidence="2">Belongs to the HHIP family.</text>
</comment>